<keyword evidence="3" id="KW-1185">Reference proteome</keyword>
<dbReference type="Gene3D" id="1.10.510.10">
    <property type="entry name" value="Transferase(Phosphotransferase) domain 1"/>
    <property type="match status" value="1"/>
</dbReference>
<dbReference type="GO" id="GO:0005524">
    <property type="term" value="F:ATP binding"/>
    <property type="evidence" value="ECO:0007669"/>
    <property type="project" value="InterPro"/>
</dbReference>
<dbReference type="AlphaFoldDB" id="A0A428RR16"/>
<feature type="domain" description="Protein kinase" evidence="1">
    <location>
        <begin position="1"/>
        <end position="217"/>
    </location>
</feature>
<organism evidence="2 3">
    <name type="scientific">Fusarium ambrosium</name>
    <dbReference type="NCBI Taxonomy" id="131363"/>
    <lineage>
        <taxon>Eukaryota</taxon>
        <taxon>Fungi</taxon>
        <taxon>Dikarya</taxon>
        <taxon>Ascomycota</taxon>
        <taxon>Pezizomycotina</taxon>
        <taxon>Sordariomycetes</taxon>
        <taxon>Hypocreomycetidae</taxon>
        <taxon>Hypocreales</taxon>
        <taxon>Nectriaceae</taxon>
        <taxon>Fusarium</taxon>
        <taxon>Fusarium solani species complex</taxon>
    </lineage>
</organism>
<sequence>MRMYQGSDGKVEHSLSWTPLRSIDSVWHPRQLDVLSLKRIASHKARVKEVEFEGQRALSKVAIFEWWIPQLQRETDIYESISRNLSPGEHSIAPDFLGHLTEQGRCIGFLMQKVDGRHPSSDDLPACEAALRRLHRTGWIHGDANRYNFLVERSTGHVKMVDFEHAKQYDEETAQLELQALKAELSETTGRGASVVVQDGVEEISGPISYATNTLEH</sequence>
<dbReference type="PROSITE" id="PS50011">
    <property type="entry name" value="PROTEIN_KINASE_DOM"/>
    <property type="match status" value="1"/>
</dbReference>
<protein>
    <recommendedName>
        <fullName evidence="1">Protein kinase domain-containing protein</fullName>
    </recommendedName>
</protein>
<dbReference type="InterPro" id="IPR000719">
    <property type="entry name" value="Prot_kinase_dom"/>
</dbReference>
<gene>
    <name evidence="2" type="ORF">CDV31_017166</name>
</gene>
<evidence type="ECO:0000313" key="3">
    <source>
        <dbReference type="Proteomes" id="UP000288429"/>
    </source>
</evidence>
<dbReference type="Pfam" id="PF06293">
    <property type="entry name" value="Kdo"/>
    <property type="match status" value="1"/>
</dbReference>
<reference evidence="2 3" key="1">
    <citation type="submission" date="2017-06" db="EMBL/GenBank/DDBJ databases">
        <title>Cmopartive genomic analysis of Ambrosia Fusariam Clade fungi.</title>
        <authorList>
            <person name="Stajich J.E."/>
            <person name="Carrillo J."/>
            <person name="Kijimoto T."/>
            <person name="Eskalen A."/>
            <person name="O'Donnell K."/>
            <person name="Kasson M."/>
        </authorList>
    </citation>
    <scope>NUCLEOTIDE SEQUENCE [LARGE SCALE GENOMIC DNA]</scope>
    <source>
        <strain evidence="2 3">NRRL 20438</strain>
    </source>
</reference>
<evidence type="ECO:0000259" key="1">
    <source>
        <dbReference type="PROSITE" id="PS50011"/>
    </source>
</evidence>
<accession>A0A428RR16</accession>
<evidence type="ECO:0000313" key="2">
    <source>
        <dbReference type="EMBL" id="RSL79938.1"/>
    </source>
</evidence>
<proteinExistence type="predicted"/>
<dbReference type="SUPFAM" id="SSF56112">
    <property type="entry name" value="Protein kinase-like (PK-like)"/>
    <property type="match status" value="1"/>
</dbReference>
<dbReference type="InterPro" id="IPR011009">
    <property type="entry name" value="Kinase-like_dom_sf"/>
</dbReference>
<name>A0A428RR16_9HYPO</name>
<dbReference type="GO" id="GO:0004672">
    <property type="term" value="F:protein kinase activity"/>
    <property type="evidence" value="ECO:0007669"/>
    <property type="project" value="InterPro"/>
</dbReference>
<dbReference type="Proteomes" id="UP000288429">
    <property type="component" value="Unassembled WGS sequence"/>
</dbReference>
<dbReference type="EMBL" id="NIZV01000860">
    <property type="protein sequence ID" value="RSL79938.1"/>
    <property type="molecule type" value="Genomic_DNA"/>
</dbReference>
<comment type="caution">
    <text evidence="2">The sequence shown here is derived from an EMBL/GenBank/DDBJ whole genome shotgun (WGS) entry which is preliminary data.</text>
</comment>